<organism evidence="1 2">
    <name type="scientific">Kocuria rosea subsp. polaris</name>
    <dbReference type="NCBI Taxonomy" id="136273"/>
    <lineage>
        <taxon>Bacteria</taxon>
        <taxon>Bacillati</taxon>
        <taxon>Actinomycetota</taxon>
        <taxon>Actinomycetes</taxon>
        <taxon>Micrococcales</taxon>
        <taxon>Micrococcaceae</taxon>
        <taxon>Kocuria</taxon>
    </lineage>
</organism>
<reference evidence="2" key="1">
    <citation type="submission" date="2015-12" db="EMBL/GenBank/DDBJ databases">
        <authorList>
            <person name="Nair G.R."/>
            <person name="Kaur G."/>
            <person name="Mayilraj S."/>
        </authorList>
    </citation>
    <scope>NUCLEOTIDE SEQUENCE [LARGE SCALE GENOMIC DNA]</scope>
    <source>
        <strain evidence="2">CD08_4</strain>
    </source>
</reference>
<accession>A0A0W8IM84</accession>
<sequence>METNIAQSFGADSMEGLCATGLTWPCQIADVRASREGAIELDTTLNQHETTMAEKLARGMYAGDGGDHDLGSVTVYDNQGAVIDNWTAEDFPGMPR</sequence>
<dbReference type="EMBL" id="LQBK01000004">
    <property type="protein sequence ID" value="KUG61362.1"/>
    <property type="molecule type" value="Genomic_DNA"/>
</dbReference>
<protein>
    <submittedName>
        <fullName evidence="1">Uncharacterized protein</fullName>
    </submittedName>
</protein>
<name>A0A0W8IM84_KOCRO</name>
<evidence type="ECO:0000313" key="1">
    <source>
        <dbReference type="EMBL" id="KUG61362.1"/>
    </source>
</evidence>
<evidence type="ECO:0000313" key="2">
    <source>
        <dbReference type="Proteomes" id="UP000053512"/>
    </source>
</evidence>
<comment type="caution">
    <text evidence="1">The sequence shown here is derived from an EMBL/GenBank/DDBJ whole genome shotgun (WGS) entry which is preliminary data.</text>
</comment>
<proteinExistence type="predicted"/>
<gene>
    <name evidence="1" type="ORF">AVL61_00030</name>
</gene>
<dbReference type="Proteomes" id="UP000053512">
    <property type="component" value="Unassembled WGS sequence"/>
</dbReference>
<dbReference type="AlphaFoldDB" id="A0A0W8IM84"/>
<dbReference type="RefSeq" id="WP_058872778.1">
    <property type="nucleotide sequence ID" value="NZ_LQBK01000004.1"/>
</dbReference>